<dbReference type="InterPro" id="IPR055283">
    <property type="entry name" value="TAXIMIN_1/2"/>
</dbReference>
<keyword evidence="1" id="KW-1133">Transmembrane helix</keyword>
<accession>A0A0A0S3A8</accession>
<dbReference type="PANTHER" id="PTHR33834:SF4">
    <property type="entry name" value="SIGNALING PEPTIDE TAXIMIN 2"/>
    <property type="match status" value="1"/>
</dbReference>
<evidence type="ECO:0000256" key="1">
    <source>
        <dbReference type="SAM" id="Phobius"/>
    </source>
</evidence>
<feature type="transmembrane region" description="Helical" evidence="1">
    <location>
        <begin position="33"/>
        <end position="57"/>
    </location>
</feature>
<protein>
    <submittedName>
        <fullName evidence="2">Taximin</fullName>
    </submittedName>
</protein>
<dbReference type="PANTHER" id="PTHR33834">
    <property type="entry name" value="SIGNALING PEPTIDE TAXIMIN 2"/>
    <property type="match status" value="1"/>
</dbReference>
<dbReference type="AlphaFoldDB" id="A0A0A0S3A8"/>
<organism evidence="2">
    <name type="scientific">Taxus baccata</name>
    <name type="common">English yew</name>
    <dbReference type="NCBI Taxonomy" id="25629"/>
    <lineage>
        <taxon>Eukaryota</taxon>
        <taxon>Viridiplantae</taxon>
        <taxon>Streptophyta</taxon>
        <taxon>Embryophyta</taxon>
        <taxon>Tracheophyta</taxon>
        <taxon>Spermatophyta</taxon>
        <taxon>Pinopsida</taxon>
        <taxon>Pinidae</taxon>
        <taxon>Conifers II</taxon>
        <taxon>Cupressales</taxon>
        <taxon>Taxaceae</taxon>
        <taxon>Taxus</taxon>
    </lineage>
</organism>
<evidence type="ECO:0000313" key="2">
    <source>
        <dbReference type="EMBL" id="AIW09141.1"/>
    </source>
</evidence>
<keyword evidence="1" id="KW-0472">Membrane</keyword>
<proteinExistence type="evidence at transcript level"/>
<dbReference type="EMBL" id="KJ028109">
    <property type="protein sequence ID" value="AIW09141.1"/>
    <property type="molecule type" value="mRNA"/>
</dbReference>
<name>A0A0A0S3A8_TAXBA</name>
<keyword evidence="1" id="KW-0812">Transmembrane</keyword>
<reference evidence="2" key="1">
    <citation type="journal article" date="2014" name="Plant Biotechnol. J.">
        <title>Taximin, a conserved plant-specific peptide is involved in the modulation of plant-specialized metabolism.</title>
        <authorList>
            <person name="Onrubia M."/>
            <person name="Pollier J."/>
            <person name="Vanden Bossche R."/>
            <person name="Goethals M."/>
            <person name="Gevaert K."/>
            <person name="Moyano E."/>
            <person name="Vidal-Limon H."/>
            <person name="Cusido R.M."/>
            <person name="Palazon J."/>
            <person name="Goossens A."/>
        </authorList>
    </citation>
    <scope>NUCLEOTIDE SEQUENCE</scope>
</reference>
<sequence>MGECRPLGFLLGLPFALLSLVFAAVGAVVWILGTLLSCICPCCICFSGLANMAVGLMKLPLKIMRWSIHQIPC</sequence>